<comment type="similarity">
    <text evidence="4 15">Belongs to the PEP-utilizing enzyme family.</text>
</comment>
<protein>
    <recommendedName>
        <fullName evidence="6 15">Phosphoenolpyruvate synthase</fullName>
        <shortName evidence="15">PEP synthase</shortName>
        <ecNumber evidence="5 15">2.7.9.2</ecNumber>
    </recommendedName>
    <alternativeName>
        <fullName evidence="13 15">Pyruvate, water dikinase</fullName>
    </alternativeName>
</protein>
<dbReference type="Gene3D" id="3.30.1490.20">
    <property type="entry name" value="ATP-grasp fold, A domain"/>
    <property type="match status" value="1"/>
</dbReference>
<evidence type="ECO:0000256" key="12">
    <source>
        <dbReference type="ARBA" id="ARBA00022842"/>
    </source>
</evidence>
<evidence type="ECO:0000256" key="5">
    <source>
        <dbReference type="ARBA" id="ARBA00011996"/>
    </source>
</evidence>
<keyword evidence="20" id="KW-1185">Reference proteome</keyword>
<evidence type="ECO:0000256" key="3">
    <source>
        <dbReference type="ARBA" id="ARBA00004742"/>
    </source>
</evidence>
<dbReference type="InterPro" id="IPR023151">
    <property type="entry name" value="PEP_util_CS"/>
</dbReference>
<dbReference type="Gene3D" id="3.50.30.10">
    <property type="entry name" value="Phosphohistidine domain"/>
    <property type="match status" value="1"/>
</dbReference>
<evidence type="ECO:0000256" key="1">
    <source>
        <dbReference type="ARBA" id="ARBA00001946"/>
    </source>
</evidence>
<dbReference type="GO" id="GO:0008986">
    <property type="term" value="F:pyruvate, water dikinase activity"/>
    <property type="evidence" value="ECO:0007669"/>
    <property type="project" value="UniProtKB-EC"/>
</dbReference>
<dbReference type="InterPro" id="IPR000121">
    <property type="entry name" value="PEP_util_C"/>
</dbReference>
<dbReference type="Pfam" id="PF01326">
    <property type="entry name" value="PPDK_N"/>
    <property type="match status" value="1"/>
</dbReference>
<dbReference type="InterPro" id="IPR018274">
    <property type="entry name" value="PEP_util_AS"/>
</dbReference>
<name>A0A939GE34_9BACT</name>
<evidence type="ECO:0000256" key="6">
    <source>
        <dbReference type="ARBA" id="ARBA00021623"/>
    </source>
</evidence>
<dbReference type="InterPro" id="IPR006319">
    <property type="entry name" value="PEP_synth"/>
</dbReference>
<keyword evidence="10 15" id="KW-0418">Kinase</keyword>
<evidence type="ECO:0000256" key="10">
    <source>
        <dbReference type="ARBA" id="ARBA00022777"/>
    </source>
</evidence>
<dbReference type="Proteomes" id="UP000664034">
    <property type="component" value="Unassembled WGS sequence"/>
</dbReference>
<comment type="caution">
    <text evidence="19">The sequence shown here is derived from an EMBL/GenBank/DDBJ whole genome shotgun (WGS) entry which is preliminary data.</text>
</comment>
<gene>
    <name evidence="19" type="primary">ppsA</name>
    <name evidence="19" type="ORF">J2I47_04540</name>
</gene>
<dbReference type="Gene3D" id="3.20.20.60">
    <property type="entry name" value="Phosphoenolpyruvate-binding domains"/>
    <property type="match status" value="1"/>
</dbReference>
<feature type="domain" description="PEP-utilising enzyme C-terminal" evidence="18">
    <location>
        <begin position="487"/>
        <end position="780"/>
    </location>
</feature>
<dbReference type="SUPFAM" id="SSF52009">
    <property type="entry name" value="Phosphohistidine domain"/>
    <property type="match status" value="1"/>
</dbReference>
<reference evidence="19" key="1">
    <citation type="submission" date="2021-03" db="EMBL/GenBank/DDBJ databases">
        <title>Fibrella sp. HMF5335 genome sequencing and assembly.</title>
        <authorList>
            <person name="Kang H."/>
            <person name="Kim H."/>
            <person name="Bae S."/>
            <person name="Joh K."/>
        </authorList>
    </citation>
    <scope>NUCLEOTIDE SEQUENCE</scope>
    <source>
        <strain evidence="19">HMF5335</strain>
    </source>
</reference>
<dbReference type="InterPro" id="IPR013815">
    <property type="entry name" value="ATP_grasp_subdomain_1"/>
</dbReference>
<dbReference type="AlphaFoldDB" id="A0A939GE34"/>
<dbReference type="EMBL" id="JAFMYV010000002">
    <property type="protein sequence ID" value="MBO0935810.1"/>
    <property type="molecule type" value="Genomic_DNA"/>
</dbReference>
<dbReference type="Pfam" id="PF00391">
    <property type="entry name" value="PEP-utilizers"/>
    <property type="match status" value="1"/>
</dbReference>
<evidence type="ECO:0000256" key="2">
    <source>
        <dbReference type="ARBA" id="ARBA00002988"/>
    </source>
</evidence>
<dbReference type="RefSeq" id="WP_207363374.1">
    <property type="nucleotide sequence ID" value="NZ_JAFMYV010000002.1"/>
</dbReference>
<feature type="domain" description="PEP-utilising enzyme mobile" evidence="16">
    <location>
        <begin position="386"/>
        <end position="454"/>
    </location>
</feature>
<dbReference type="InterPro" id="IPR008279">
    <property type="entry name" value="PEP-util_enz_mobile_dom"/>
</dbReference>
<dbReference type="GO" id="GO:0046872">
    <property type="term" value="F:metal ion binding"/>
    <property type="evidence" value="ECO:0007669"/>
    <property type="project" value="UniProtKB-KW"/>
</dbReference>
<evidence type="ECO:0000256" key="11">
    <source>
        <dbReference type="ARBA" id="ARBA00022840"/>
    </source>
</evidence>
<comment type="pathway">
    <text evidence="3 15">Carbohydrate biosynthesis; gluconeogenesis.</text>
</comment>
<dbReference type="InterPro" id="IPR002192">
    <property type="entry name" value="PPDK_AMP/ATP-bd"/>
</dbReference>
<evidence type="ECO:0000256" key="9">
    <source>
        <dbReference type="ARBA" id="ARBA00022741"/>
    </source>
</evidence>
<evidence type="ECO:0000259" key="16">
    <source>
        <dbReference type="Pfam" id="PF00391"/>
    </source>
</evidence>
<evidence type="ECO:0000256" key="13">
    <source>
        <dbReference type="ARBA" id="ARBA00033470"/>
    </source>
</evidence>
<dbReference type="PANTHER" id="PTHR43030">
    <property type="entry name" value="PHOSPHOENOLPYRUVATE SYNTHASE"/>
    <property type="match status" value="1"/>
</dbReference>
<dbReference type="EC" id="2.7.9.2" evidence="5 15"/>
<sequence length="799" mass="87132">MDPFVLPFHQITNQMVRQVGGKNASLGEMVSALDEQGVQVPDGFALTTAAYRAFLQENQLEAPLRQLLANLNTTTYANLAETGTAIRALFGQASLPAAVATAIKKAFRALRKQSSKAIQVAVRSSATAEDLATASFAGQHESFLNVRTDDELLWACRACYASLFTDRAIKYRNDHGFDHLKVALSVGVQRMVRSDLASSGVCFTVDPDTGHDQVMLITGSWGLGENVVLGTVNPDEYYVFKPSIGLLNAVLTRKVGDKSMTMIYADTPGEHHTLNIPTLVERRHQLVLSDKEVNQLAGWAQLIERHYGQPMDIEWAKDGLDGEMYIVQARPVTTLADSTLTTITDYQLTQPGTVLCQGNGIGHRIVTGTARVVNSPQDVPADLCPTDILITDITTPDWDPILKRVSAIVTNRGGRTSHAAIVAREIGALAVVGTNTATQVIHEGHHLTVSCVDGQQGVVYAGTLAWTERQTDLAHLPAPHTPCMLILADPAQALRLSQLPCQGVGLFRMEFSISNDIGIHPMALINYPNLPDPDAVWQIYERTHGYADKKAYFVDKLAQSVALVAAAFYPRPVVVRFSDFKTNEYANLLGGKAFEPTEENPMLGWRGASRYYDDRYAEGFRLECEAMRRVRNDLGLTNVKLMIPFCRTVGEGRQVLKQMAKFGLRQHENGLEVYVMAEIPSNVLQAHDFAQLFDGFSIGSNDLTQLTLGVDRDSSTVQGLFSENDPAVRDLIAMLLTSAHLTGTPVGICGQGPSDNPAFAEFLVKAGINSLSFNPDAFLRGVAAVGQAEEHLTEHVAGF</sequence>
<dbReference type="PIRSF" id="PIRSF000854">
    <property type="entry name" value="PEP_synthase"/>
    <property type="match status" value="1"/>
</dbReference>
<dbReference type="PROSITE" id="PS00742">
    <property type="entry name" value="PEP_ENZYMES_2"/>
    <property type="match status" value="1"/>
</dbReference>
<comment type="catalytic activity">
    <reaction evidence="14 15">
        <text>pyruvate + ATP + H2O = phosphoenolpyruvate + AMP + phosphate + 2 H(+)</text>
        <dbReference type="Rhea" id="RHEA:11364"/>
        <dbReference type="ChEBI" id="CHEBI:15361"/>
        <dbReference type="ChEBI" id="CHEBI:15377"/>
        <dbReference type="ChEBI" id="CHEBI:15378"/>
        <dbReference type="ChEBI" id="CHEBI:30616"/>
        <dbReference type="ChEBI" id="CHEBI:43474"/>
        <dbReference type="ChEBI" id="CHEBI:58702"/>
        <dbReference type="ChEBI" id="CHEBI:456215"/>
        <dbReference type="EC" id="2.7.9.2"/>
    </reaction>
</comment>
<keyword evidence="12 15" id="KW-0460">Magnesium</keyword>
<dbReference type="NCBIfam" id="NF005057">
    <property type="entry name" value="PRK06464.1"/>
    <property type="match status" value="1"/>
</dbReference>
<evidence type="ECO:0000256" key="14">
    <source>
        <dbReference type="ARBA" id="ARBA00047700"/>
    </source>
</evidence>
<evidence type="ECO:0000256" key="4">
    <source>
        <dbReference type="ARBA" id="ARBA00007837"/>
    </source>
</evidence>
<dbReference type="InterPro" id="IPR036637">
    <property type="entry name" value="Phosphohistidine_dom_sf"/>
</dbReference>
<dbReference type="Pfam" id="PF02896">
    <property type="entry name" value="PEP-utilizers_C"/>
    <property type="match status" value="1"/>
</dbReference>
<dbReference type="InterPro" id="IPR040442">
    <property type="entry name" value="Pyrv_kinase-like_dom_sf"/>
</dbReference>
<dbReference type="SUPFAM" id="SSF56059">
    <property type="entry name" value="Glutathione synthetase ATP-binding domain-like"/>
    <property type="match status" value="1"/>
</dbReference>
<keyword evidence="11 15" id="KW-0067">ATP-binding</keyword>
<keyword evidence="7 15" id="KW-0808">Transferase</keyword>
<comment type="cofactor">
    <cofactor evidence="1 15">
        <name>Mg(2+)</name>
        <dbReference type="ChEBI" id="CHEBI:18420"/>
    </cofactor>
</comment>
<dbReference type="FunFam" id="3.30.470.20:FF:000017">
    <property type="entry name" value="Phosphoenolpyruvate synthase"/>
    <property type="match status" value="1"/>
</dbReference>
<organism evidence="19 20">
    <name type="scientific">Fibrella rubiginis</name>
    <dbReference type="NCBI Taxonomy" id="2817060"/>
    <lineage>
        <taxon>Bacteria</taxon>
        <taxon>Pseudomonadati</taxon>
        <taxon>Bacteroidota</taxon>
        <taxon>Cytophagia</taxon>
        <taxon>Cytophagales</taxon>
        <taxon>Spirosomataceae</taxon>
        <taxon>Fibrella</taxon>
    </lineage>
</organism>
<evidence type="ECO:0000256" key="8">
    <source>
        <dbReference type="ARBA" id="ARBA00022723"/>
    </source>
</evidence>
<evidence type="ECO:0000256" key="15">
    <source>
        <dbReference type="PIRNR" id="PIRNR000854"/>
    </source>
</evidence>
<evidence type="ECO:0000259" key="18">
    <source>
        <dbReference type="Pfam" id="PF02896"/>
    </source>
</evidence>
<dbReference type="InterPro" id="IPR015813">
    <property type="entry name" value="Pyrv/PenolPyrv_kinase-like_dom"/>
</dbReference>
<dbReference type="SUPFAM" id="SSF51621">
    <property type="entry name" value="Phosphoenolpyruvate/pyruvate domain"/>
    <property type="match status" value="1"/>
</dbReference>
<dbReference type="FunFam" id="3.30.1490.20:FF:000010">
    <property type="entry name" value="Phosphoenolpyruvate synthase"/>
    <property type="match status" value="1"/>
</dbReference>
<dbReference type="PANTHER" id="PTHR43030:SF1">
    <property type="entry name" value="PHOSPHOENOLPYRUVATE SYNTHASE"/>
    <property type="match status" value="1"/>
</dbReference>
<dbReference type="GO" id="GO:0005524">
    <property type="term" value="F:ATP binding"/>
    <property type="evidence" value="ECO:0007669"/>
    <property type="project" value="UniProtKB-KW"/>
</dbReference>
<dbReference type="PROSITE" id="PS00370">
    <property type="entry name" value="PEP_ENZYMES_PHOS_SITE"/>
    <property type="match status" value="1"/>
</dbReference>
<proteinExistence type="inferred from homology"/>
<evidence type="ECO:0000313" key="20">
    <source>
        <dbReference type="Proteomes" id="UP000664034"/>
    </source>
</evidence>
<evidence type="ECO:0000313" key="19">
    <source>
        <dbReference type="EMBL" id="MBO0935810.1"/>
    </source>
</evidence>
<accession>A0A939GE34</accession>
<evidence type="ECO:0000256" key="7">
    <source>
        <dbReference type="ARBA" id="ARBA00022679"/>
    </source>
</evidence>
<feature type="domain" description="Pyruvate phosphate dikinase AMP/ATP-binding" evidence="17">
    <location>
        <begin position="17"/>
        <end position="341"/>
    </location>
</feature>
<keyword evidence="9 15" id="KW-0547">Nucleotide-binding</keyword>
<dbReference type="NCBIfam" id="TIGR01418">
    <property type="entry name" value="PEP_synth"/>
    <property type="match status" value="1"/>
</dbReference>
<evidence type="ECO:0000259" key="17">
    <source>
        <dbReference type="Pfam" id="PF01326"/>
    </source>
</evidence>
<comment type="function">
    <text evidence="2 15">Catalyzes the phosphorylation of pyruvate to phosphoenolpyruvate.</text>
</comment>
<keyword evidence="8 15" id="KW-0479">Metal-binding</keyword>
<dbReference type="Gene3D" id="3.30.470.20">
    <property type="entry name" value="ATP-grasp fold, B domain"/>
    <property type="match status" value="1"/>
</dbReference>